<evidence type="ECO:0000313" key="2">
    <source>
        <dbReference type="Proteomes" id="UP000467322"/>
    </source>
</evidence>
<name>A0A845M2R7_9RHOB</name>
<sequence length="64" mass="7273">MFNPDLKRGGSYQIGAKGHELHFDSFMEALDALNAMPVPRWRRPNDQGHWGIVSGVAWQRVARP</sequence>
<dbReference type="EMBL" id="WTUX01000019">
    <property type="protein sequence ID" value="MZR14335.1"/>
    <property type="molecule type" value="Genomic_DNA"/>
</dbReference>
<gene>
    <name evidence="1" type="ORF">GQE99_15050</name>
</gene>
<reference evidence="1 2" key="1">
    <citation type="submission" date="2019-12" db="EMBL/GenBank/DDBJ databases">
        <title>Maritimibacter sp. nov. sp. isolated from sea sand.</title>
        <authorList>
            <person name="Kim J."/>
            <person name="Jeong S.E."/>
            <person name="Jung H.S."/>
            <person name="Jeon C.O."/>
        </authorList>
    </citation>
    <scope>NUCLEOTIDE SEQUENCE [LARGE SCALE GENOMIC DNA]</scope>
    <source>
        <strain evidence="1 2">DP07</strain>
    </source>
</reference>
<accession>A0A845M2R7</accession>
<keyword evidence="2" id="KW-1185">Reference proteome</keyword>
<comment type="caution">
    <text evidence="1">The sequence shown here is derived from an EMBL/GenBank/DDBJ whole genome shotgun (WGS) entry which is preliminary data.</text>
</comment>
<proteinExistence type="predicted"/>
<organism evidence="1 2">
    <name type="scientific">Maritimibacter harenae</name>
    <dbReference type="NCBI Taxonomy" id="2606218"/>
    <lineage>
        <taxon>Bacteria</taxon>
        <taxon>Pseudomonadati</taxon>
        <taxon>Pseudomonadota</taxon>
        <taxon>Alphaproteobacteria</taxon>
        <taxon>Rhodobacterales</taxon>
        <taxon>Roseobacteraceae</taxon>
        <taxon>Maritimibacter</taxon>
    </lineage>
</organism>
<dbReference type="Proteomes" id="UP000467322">
    <property type="component" value="Unassembled WGS sequence"/>
</dbReference>
<dbReference type="AlphaFoldDB" id="A0A845M2R7"/>
<evidence type="ECO:0000313" key="1">
    <source>
        <dbReference type="EMBL" id="MZR14335.1"/>
    </source>
</evidence>
<protein>
    <submittedName>
        <fullName evidence="1">Uncharacterized protein</fullName>
    </submittedName>
</protein>